<dbReference type="InterPro" id="IPR052794">
    <property type="entry name" value="Mito_Ser_Protease_LACTB"/>
</dbReference>
<name>A0A8J1UIA7_OWEFU</name>
<proteinExistence type="predicted"/>
<dbReference type="InterPro" id="IPR012338">
    <property type="entry name" value="Beta-lactam/transpept-like"/>
</dbReference>
<sequence>MRRVQTFTRSLFKRLYTTSNRTQRENPESLKYIIATLVAGSATLCLANKLKQSELACDVKTVLAESSKEDDTPSNKSSPTLTCAINESRDLIQRKKDECGCPGMVVAVSIDGRQVWAEGFGFSDVENRVLCHPGTVMRIASISKPMAMTAVAKAWEDGKLDLDKPIQEYVPYFPEKTFEGEKVTLTTRQLVSHLGGIRHYEKTLKEDNKNSKDSNTDKANDNRSKKANEKNSKPIEEKAEQKKKVSSQFDNKEYYIKEHYDTVEDAVKIFKDDPLLVKPESKFLYTTHGWTLISAVLEGAVKKSFTEQLKTVLNDLGMSHTNLDEAEPLIYHRARYYHKDKKGRLANVPYVDCSYKWAGGGLVSDVSDLLKFANAILYSYQVDDVIKQNTVDQSKDNQTPSRNKLLPGYLKSETVKKMWTPVVNTSNSSEGGNYGMGWGIRKESSEYGYGKYHQFYAAHTGGAVGASSALLVLPSRQGASCTSSTEPPRGVAVAILTNMQSVGMLKTAAEIAEKFQTVRESN</sequence>
<dbReference type="EMBL" id="CAIIXF020000007">
    <property type="protein sequence ID" value="CAH1788201.1"/>
    <property type="molecule type" value="Genomic_DNA"/>
</dbReference>
<dbReference type="PANTHER" id="PTHR46520">
    <property type="entry name" value="SERINE BETA-LACTAMASE-LIKE PROTEIN LACTB, MITOCHONDRIAL"/>
    <property type="match status" value="1"/>
</dbReference>
<dbReference type="Proteomes" id="UP000749559">
    <property type="component" value="Unassembled WGS sequence"/>
</dbReference>
<dbReference type="Gene3D" id="3.40.710.10">
    <property type="entry name" value="DD-peptidase/beta-lactamase superfamily"/>
    <property type="match status" value="1"/>
</dbReference>
<dbReference type="SUPFAM" id="SSF56601">
    <property type="entry name" value="beta-lactamase/transpeptidase-like"/>
    <property type="match status" value="1"/>
</dbReference>
<dbReference type="GO" id="GO:0006508">
    <property type="term" value="P:proteolysis"/>
    <property type="evidence" value="ECO:0007669"/>
    <property type="project" value="TreeGrafter"/>
</dbReference>
<feature type="compositionally biased region" description="Basic and acidic residues" evidence="1">
    <location>
        <begin position="204"/>
        <end position="243"/>
    </location>
</feature>
<evidence type="ECO:0000256" key="1">
    <source>
        <dbReference type="SAM" id="MobiDB-lite"/>
    </source>
</evidence>
<dbReference type="AlphaFoldDB" id="A0A8J1UIA7"/>
<evidence type="ECO:0000313" key="3">
    <source>
        <dbReference type="Proteomes" id="UP000749559"/>
    </source>
</evidence>
<accession>A0A8J1UIA7</accession>
<dbReference type="PANTHER" id="PTHR46520:SF1">
    <property type="entry name" value="SERINE BETA-LACTAMASE-LIKE PROTEIN LACTB, MITOCHONDRIAL"/>
    <property type="match status" value="1"/>
</dbReference>
<dbReference type="Pfam" id="PF00144">
    <property type="entry name" value="Beta-lactamase"/>
    <property type="match status" value="1"/>
</dbReference>
<dbReference type="GO" id="GO:0008233">
    <property type="term" value="F:peptidase activity"/>
    <property type="evidence" value="ECO:0007669"/>
    <property type="project" value="TreeGrafter"/>
</dbReference>
<dbReference type="OrthoDB" id="5946976at2759"/>
<comment type="caution">
    <text evidence="2">The sequence shown here is derived from an EMBL/GenBank/DDBJ whole genome shotgun (WGS) entry which is preliminary data.</text>
</comment>
<dbReference type="GO" id="GO:0019216">
    <property type="term" value="P:regulation of lipid metabolic process"/>
    <property type="evidence" value="ECO:0007669"/>
    <property type="project" value="TreeGrafter"/>
</dbReference>
<organism evidence="2 3">
    <name type="scientific">Owenia fusiformis</name>
    <name type="common">Polychaete worm</name>
    <dbReference type="NCBI Taxonomy" id="6347"/>
    <lineage>
        <taxon>Eukaryota</taxon>
        <taxon>Metazoa</taxon>
        <taxon>Spiralia</taxon>
        <taxon>Lophotrochozoa</taxon>
        <taxon>Annelida</taxon>
        <taxon>Polychaeta</taxon>
        <taxon>Sedentaria</taxon>
        <taxon>Canalipalpata</taxon>
        <taxon>Sabellida</taxon>
        <taxon>Oweniida</taxon>
        <taxon>Oweniidae</taxon>
        <taxon>Owenia</taxon>
    </lineage>
</organism>
<keyword evidence="3" id="KW-1185">Reference proteome</keyword>
<gene>
    <name evidence="2" type="ORF">OFUS_LOCUS13776</name>
</gene>
<feature type="region of interest" description="Disordered" evidence="1">
    <location>
        <begin position="204"/>
        <end position="244"/>
    </location>
</feature>
<reference evidence="2" key="1">
    <citation type="submission" date="2022-03" db="EMBL/GenBank/DDBJ databases">
        <authorList>
            <person name="Martin C."/>
        </authorList>
    </citation>
    <scope>NUCLEOTIDE SEQUENCE</scope>
</reference>
<dbReference type="InterPro" id="IPR001466">
    <property type="entry name" value="Beta-lactam-related"/>
</dbReference>
<dbReference type="GO" id="GO:0005739">
    <property type="term" value="C:mitochondrion"/>
    <property type="evidence" value="ECO:0007669"/>
    <property type="project" value="TreeGrafter"/>
</dbReference>
<evidence type="ECO:0000313" key="2">
    <source>
        <dbReference type="EMBL" id="CAH1788201.1"/>
    </source>
</evidence>
<protein>
    <submittedName>
        <fullName evidence="2">Uncharacterized protein</fullName>
    </submittedName>
</protein>